<dbReference type="EMBL" id="CAJVQB010053694">
    <property type="protein sequence ID" value="CAG8836493.1"/>
    <property type="molecule type" value="Genomic_DNA"/>
</dbReference>
<feature type="domain" description="SWIM-type" evidence="3">
    <location>
        <begin position="432"/>
        <end position="462"/>
    </location>
</feature>
<feature type="non-terminal residue" evidence="4">
    <location>
        <position position="1"/>
    </location>
</feature>
<evidence type="ECO:0000259" key="3">
    <source>
        <dbReference type="PROSITE" id="PS50966"/>
    </source>
</evidence>
<evidence type="ECO:0000256" key="2">
    <source>
        <dbReference type="SAM" id="MobiDB-lite"/>
    </source>
</evidence>
<keyword evidence="1" id="KW-0863">Zinc-finger</keyword>
<evidence type="ECO:0000313" key="5">
    <source>
        <dbReference type="Proteomes" id="UP000789901"/>
    </source>
</evidence>
<sequence length="672" mass="77632">WNEFDRIELHNENWINVMDELAFGQTVGSWDKFDNNELYNKGSTSVIDESAVGQTDVSWNEIDLIELYNEDSTNVTNELAIRQIVDSQDKLDHIELHDENLANRMDEPVVEQIFGCWNKLDHFISFYAQSQNFVSIICGSEYSDGICRSCRYAFRASCPKTTSILKINSVCLNYNDHQIRNETNKFALKYRTFSKDMLKDIKFWTKIGNINIRTQYQMLVKQYPDIFFLSQDLSNVIQSFKQQNSVEYKAATLLNDLLERKSKDSSWIVRQALINDETVESYEWVFQTLIANTNVAPLTLITDNDLAVNAAHKLLSKFPDAVLYLNRALNNEKSQNAIIKTSVNSAISLINLEKHINEQINRELGLQFDQSNLTEQTEQTEQSDSDEGFNGFVEDCVDAPATLIKELIPSTKVDSIHEVWEVTRHRRNTKNYIVLFKDNSHLCTCLNLIQCRHFFNVMTTFNYAAFHIMLISRRWYTDKKQIELESETRKHPFIIGLGRTETSISIEQTFSNLLFQLPDISFSDIHAKVNHRKAYVTVNGLSKKAIQIGLDAGNHAIQELENFMNGFINKYAPKRKEKVIQKRNIRQHEYEDEATGSSSSDKENAIIVENLLVNSKRGAPRKKRFKGSNEPEKKHVSGTKQWLEIQKAKKQTQCQQCQNTGHNRASCKAWHK</sequence>
<proteinExistence type="predicted"/>
<feature type="region of interest" description="Disordered" evidence="2">
    <location>
        <begin position="618"/>
        <end position="640"/>
    </location>
</feature>
<keyword evidence="5" id="KW-1185">Reference proteome</keyword>
<keyword evidence="1" id="KW-0862">Zinc</keyword>
<dbReference type="PROSITE" id="PS50966">
    <property type="entry name" value="ZF_SWIM"/>
    <property type="match status" value="1"/>
</dbReference>
<dbReference type="PANTHER" id="PTHR47718:SF7">
    <property type="entry name" value="PROTEIN FAR1-RELATED SEQUENCE"/>
    <property type="match status" value="1"/>
</dbReference>
<evidence type="ECO:0000256" key="1">
    <source>
        <dbReference type="PROSITE-ProRule" id="PRU00325"/>
    </source>
</evidence>
<protein>
    <submittedName>
        <fullName evidence="4">16826_t:CDS:1</fullName>
    </submittedName>
</protein>
<evidence type="ECO:0000313" key="4">
    <source>
        <dbReference type="EMBL" id="CAG8836493.1"/>
    </source>
</evidence>
<reference evidence="4 5" key="1">
    <citation type="submission" date="2021-06" db="EMBL/GenBank/DDBJ databases">
        <authorList>
            <person name="Kallberg Y."/>
            <person name="Tangrot J."/>
            <person name="Rosling A."/>
        </authorList>
    </citation>
    <scope>NUCLEOTIDE SEQUENCE [LARGE SCALE GENOMIC DNA]</scope>
    <source>
        <strain evidence="4 5">120-4 pot B 10/14</strain>
    </source>
</reference>
<dbReference type="Proteomes" id="UP000789901">
    <property type="component" value="Unassembled WGS sequence"/>
</dbReference>
<dbReference type="InterPro" id="IPR007527">
    <property type="entry name" value="Znf_SWIM"/>
</dbReference>
<accession>A0ABN7WQD4</accession>
<name>A0ABN7WQD4_GIGMA</name>
<comment type="caution">
    <text evidence="4">The sequence shown here is derived from an EMBL/GenBank/DDBJ whole genome shotgun (WGS) entry which is preliminary data.</text>
</comment>
<gene>
    <name evidence="4" type="ORF">GMARGA_LOCUS33065</name>
</gene>
<dbReference type="PANTHER" id="PTHR47718">
    <property type="entry name" value="OS01G0519700 PROTEIN"/>
    <property type="match status" value="1"/>
</dbReference>
<organism evidence="4 5">
    <name type="scientific">Gigaspora margarita</name>
    <dbReference type="NCBI Taxonomy" id="4874"/>
    <lineage>
        <taxon>Eukaryota</taxon>
        <taxon>Fungi</taxon>
        <taxon>Fungi incertae sedis</taxon>
        <taxon>Mucoromycota</taxon>
        <taxon>Glomeromycotina</taxon>
        <taxon>Glomeromycetes</taxon>
        <taxon>Diversisporales</taxon>
        <taxon>Gigasporaceae</taxon>
        <taxon>Gigaspora</taxon>
    </lineage>
</organism>
<keyword evidence="1" id="KW-0479">Metal-binding</keyword>